<organism evidence="2 3">
    <name type="scientific">Marchantia polymorpha subsp. ruderalis</name>
    <dbReference type="NCBI Taxonomy" id="1480154"/>
    <lineage>
        <taxon>Eukaryota</taxon>
        <taxon>Viridiplantae</taxon>
        <taxon>Streptophyta</taxon>
        <taxon>Embryophyta</taxon>
        <taxon>Marchantiophyta</taxon>
        <taxon>Marchantiopsida</taxon>
        <taxon>Marchantiidae</taxon>
        <taxon>Marchantiales</taxon>
        <taxon>Marchantiaceae</taxon>
        <taxon>Marchantia</taxon>
    </lineage>
</organism>
<dbReference type="AlphaFoldDB" id="A0A176WRU9"/>
<evidence type="ECO:0000256" key="1">
    <source>
        <dbReference type="SAM" id="MobiDB-lite"/>
    </source>
</evidence>
<evidence type="ECO:0000313" key="2">
    <source>
        <dbReference type="EMBL" id="OAE35564.1"/>
    </source>
</evidence>
<evidence type="ECO:0000313" key="3">
    <source>
        <dbReference type="Proteomes" id="UP000077202"/>
    </source>
</evidence>
<comment type="caution">
    <text evidence="2">The sequence shown here is derived from an EMBL/GenBank/DDBJ whole genome shotgun (WGS) entry which is preliminary data.</text>
</comment>
<sequence length="197" mass="21090">MPKAMVSSLAPVEPLEAELYQSHGSHSFNSLFLRPLESVEEGPNDSDFAGTLIHILSCCADGIGRSEKKGIFTDAWPAKLQNFTSSKPAAAAALTRLVGNRLRIGNRQAILSLRAFGATRVAYSVLWALRGRVEPYKPASQSEGVEMNIGTEVGSKEGQSQTMTNESHGHILPAARSKASGPPGPIASDHQHKMQCP</sequence>
<keyword evidence="3" id="KW-1185">Reference proteome</keyword>
<feature type="region of interest" description="Disordered" evidence="1">
    <location>
        <begin position="174"/>
        <end position="197"/>
    </location>
</feature>
<name>A0A176WRU9_MARPO</name>
<protein>
    <submittedName>
        <fullName evidence="2">Uncharacterized protein</fullName>
    </submittedName>
</protein>
<gene>
    <name evidence="2" type="ORF">AXG93_4409s1000</name>
</gene>
<dbReference type="Proteomes" id="UP000077202">
    <property type="component" value="Unassembled WGS sequence"/>
</dbReference>
<accession>A0A176WRU9</accession>
<dbReference type="EMBL" id="LVLJ01000130">
    <property type="protein sequence ID" value="OAE35564.1"/>
    <property type="molecule type" value="Genomic_DNA"/>
</dbReference>
<reference evidence="2" key="1">
    <citation type="submission" date="2016-03" db="EMBL/GenBank/DDBJ databases">
        <title>Mechanisms controlling the formation of the plant cell surface in tip-growing cells are functionally conserved among land plants.</title>
        <authorList>
            <person name="Honkanen S."/>
            <person name="Jones V.A."/>
            <person name="Morieri G."/>
            <person name="Champion C."/>
            <person name="Hetherington A.J."/>
            <person name="Kelly S."/>
            <person name="Saint-Marcoux D."/>
            <person name="Proust H."/>
            <person name="Prescott H."/>
            <person name="Dolan L."/>
        </authorList>
    </citation>
    <scope>NUCLEOTIDE SEQUENCE [LARGE SCALE GENOMIC DNA]</scope>
    <source>
        <tissue evidence="2">Whole gametophyte</tissue>
    </source>
</reference>
<proteinExistence type="predicted"/>